<evidence type="ECO:0000256" key="2">
    <source>
        <dbReference type="SAM" id="MobiDB-lite"/>
    </source>
</evidence>
<feature type="region of interest" description="Disordered" evidence="2">
    <location>
        <begin position="275"/>
        <end position="330"/>
    </location>
</feature>
<evidence type="ECO:0000313" key="5">
    <source>
        <dbReference type="Proteomes" id="UP000054270"/>
    </source>
</evidence>
<feature type="compositionally biased region" description="Basic and acidic residues" evidence="2">
    <location>
        <begin position="320"/>
        <end position="330"/>
    </location>
</feature>
<proteinExistence type="predicted"/>
<organism evidence="4 5">
    <name type="scientific">Hypholoma sublateritium (strain FD-334 SS-4)</name>
    <dbReference type="NCBI Taxonomy" id="945553"/>
    <lineage>
        <taxon>Eukaryota</taxon>
        <taxon>Fungi</taxon>
        <taxon>Dikarya</taxon>
        <taxon>Basidiomycota</taxon>
        <taxon>Agaricomycotina</taxon>
        <taxon>Agaricomycetes</taxon>
        <taxon>Agaricomycetidae</taxon>
        <taxon>Agaricales</taxon>
        <taxon>Agaricineae</taxon>
        <taxon>Strophariaceae</taxon>
        <taxon>Hypholoma</taxon>
    </lineage>
</organism>
<accession>A0A0D2MXQ5</accession>
<dbReference type="Pfam" id="PF01979">
    <property type="entry name" value="Amidohydro_1"/>
    <property type="match status" value="1"/>
</dbReference>
<dbReference type="EMBL" id="KN817520">
    <property type="protein sequence ID" value="KJA28868.1"/>
    <property type="molecule type" value="Genomic_DNA"/>
</dbReference>
<dbReference type="Gene3D" id="2.30.40.10">
    <property type="entry name" value="Urease, subunit C, domain 1"/>
    <property type="match status" value="1"/>
</dbReference>
<dbReference type="Gene3D" id="3.20.20.140">
    <property type="entry name" value="Metal-dependent hydrolases"/>
    <property type="match status" value="2"/>
</dbReference>
<dbReference type="SUPFAM" id="SSF51338">
    <property type="entry name" value="Composite domain of metallo-dependent hydrolases"/>
    <property type="match status" value="1"/>
</dbReference>
<dbReference type="PANTHER" id="PTHR11113">
    <property type="entry name" value="N-ACETYLGLUCOSAMINE-6-PHOSPHATE DEACETYLASE"/>
    <property type="match status" value="1"/>
</dbReference>
<dbReference type="STRING" id="945553.A0A0D2MXQ5"/>
<dbReference type="SUPFAM" id="SSF51556">
    <property type="entry name" value="Metallo-dependent hydrolases"/>
    <property type="match status" value="1"/>
</dbReference>
<dbReference type="GO" id="GO:0008448">
    <property type="term" value="F:N-acetylglucosamine-6-phosphate deacetylase activity"/>
    <property type="evidence" value="ECO:0007669"/>
    <property type="project" value="TreeGrafter"/>
</dbReference>
<evidence type="ECO:0000313" key="4">
    <source>
        <dbReference type="EMBL" id="KJA28868.1"/>
    </source>
</evidence>
<evidence type="ECO:0000259" key="3">
    <source>
        <dbReference type="Pfam" id="PF01979"/>
    </source>
</evidence>
<reference evidence="5" key="1">
    <citation type="submission" date="2014-04" db="EMBL/GenBank/DDBJ databases">
        <title>Evolutionary Origins and Diversification of the Mycorrhizal Mutualists.</title>
        <authorList>
            <consortium name="DOE Joint Genome Institute"/>
            <consortium name="Mycorrhizal Genomics Consortium"/>
            <person name="Kohler A."/>
            <person name="Kuo A."/>
            <person name="Nagy L.G."/>
            <person name="Floudas D."/>
            <person name="Copeland A."/>
            <person name="Barry K.W."/>
            <person name="Cichocki N."/>
            <person name="Veneault-Fourrey C."/>
            <person name="LaButti K."/>
            <person name="Lindquist E.A."/>
            <person name="Lipzen A."/>
            <person name="Lundell T."/>
            <person name="Morin E."/>
            <person name="Murat C."/>
            <person name="Riley R."/>
            <person name="Ohm R."/>
            <person name="Sun H."/>
            <person name="Tunlid A."/>
            <person name="Henrissat B."/>
            <person name="Grigoriev I.V."/>
            <person name="Hibbett D.S."/>
            <person name="Martin F."/>
        </authorList>
    </citation>
    <scope>NUCLEOTIDE SEQUENCE [LARGE SCALE GENOMIC DNA]</scope>
    <source>
        <strain evidence="5">FD-334 SS-4</strain>
    </source>
</reference>
<name>A0A0D2MXQ5_HYPSF</name>
<keyword evidence="5" id="KW-1185">Reference proteome</keyword>
<gene>
    <name evidence="4" type="ORF">HYPSUDRAFT_33267</name>
</gene>
<dbReference type="Proteomes" id="UP000054270">
    <property type="component" value="Unassembled WGS sequence"/>
</dbReference>
<dbReference type="InterPro" id="IPR011059">
    <property type="entry name" value="Metal-dep_hydrolase_composite"/>
</dbReference>
<feature type="domain" description="Amidohydrolase-related" evidence="3">
    <location>
        <begin position="350"/>
        <end position="495"/>
    </location>
</feature>
<dbReference type="GO" id="GO:0006046">
    <property type="term" value="P:N-acetylglucosamine catabolic process"/>
    <property type="evidence" value="ECO:0007669"/>
    <property type="project" value="TreeGrafter"/>
</dbReference>
<dbReference type="OrthoDB" id="10264777at2759"/>
<protein>
    <submittedName>
        <fullName evidence="4">Carbohydrate esterase family 9 protein</fullName>
    </submittedName>
</protein>
<dbReference type="OMA" id="PCRKGAH"/>
<dbReference type="PANTHER" id="PTHR11113:SF14">
    <property type="entry name" value="N-ACETYLGLUCOSAMINE-6-PHOSPHATE DEACETYLASE"/>
    <property type="match status" value="1"/>
</dbReference>
<evidence type="ECO:0000256" key="1">
    <source>
        <dbReference type="ARBA" id="ARBA00022801"/>
    </source>
</evidence>
<sequence>MTSPNGLVCFTNCLLPQEDGSLIKKDLWVDETCGLILDAQKTFYNRRDRPSTVIDLGGNILSPGLLDIQINGAYGFDFSIYEDNDEAYHQGMQMIAERIVETGVTSILPTIITQEKAKYPKLLNLLKPFSTPTSATLLGWHAEGPFIDYDKRGAHRPGYLLPAVDGFKSFEEAYGSENLVDTEDWVMTGDQNPAVRLITAAPEIPGVMDALDELTKKGIAFSIGHSAAHTEIATQAVLRGARLITHLFNAMPQLHHRDPSIIGLLGASPHLSAPIINDDSRYPDTPSTSGLEAVTPNETPKSDSPDSSQSSPTRNGSPLKDNRIRLNIPVRKESRPSLHLDKGQVADMAFDRPFYGLIVDGIHVHPNSVRLAYSSHPEGCILITDAQKILDPHLKDGVHEWRDGKRFVKDGDRLFIEGTNTLAGSVVTLDTCVRNFSRFTGCSLGEAIKCATYNPAKCLGIEDTKGTLRSGAHADLVVMDKQGVILSTWIKGKKVWPGVEVIST</sequence>
<dbReference type="AlphaFoldDB" id="A0A0D2MXQ5"/>
<dbReference type="InterPro" id="IPR006680">
    <property type="entry name" value="Amidohydro-rel"/>
</dbReference>
<keyword evidence="1" id="KW-0378">Hydrolase</keyword>
<dbReference type="InterPro" id="IPR032466">
    <property type="entry name" value="Metal_Hydrolase"/>
</dbReference>